<reference evidence="3" key="1">
    <citation type="submission" date="2017-02" db="UniProtKB">
        <authorList>
            <consortium name="WormBaseParasite"/>
        </authorList>
    </citation>
    <scope>IDENTIFICATION</scope>
</reference>
<dbReference type="Proteomes" id="UP000268014">
    <property type="component" value="Unassembled WGS sequence"/>
</dbReference>
<dbReference type="OrthoDB" id="5805263at2759"/>
<accession>A0A0N4WLT9</accession>
<evidence type="ECO:0000313" key="1">
    <source>
        <dbReference type="EMBL" id="VDO44807.1"/>
    </source>
</evidence>
<sequence>MLGRDCGCPNRVTAADNGIFDKDLLLTEKQANFLLNELGKAGEGADVPPPGNGAKKFKSMSFLHCNCHPASVNIVLETSENHGLVWAVSIETQGKRSLRYFDDAYRQPRNPYSWLYTMFDKRARNPYSWMNE</sequence>
<evidence type="ECO:0000313" key="2">
    <source>
        <dbReference type="Proteomes" id="UP000268014"/>
    </source>
</evidence>
<dbReference type="EMBL" id="UZAF01017769">
    <property type="protein sequence ID" value="VDO44807.1"/>
    <property type="molecule type" value="Genomic_DNA"/>
</dbReference>
<evidence type="ECO:0000313" key="3">
    <source>
        <dbReference type="WBParaSite" id="HPLM_0001213801-mRNA-1"/>
    </source>
</evidence>
<organism evidence="3">
    <name type="scientific">Haemonchus placei</name>
    <name type="common">Barber's pole worm</name>
    <dbReference type="NCBI Taxonomy" id="6290"/>
    <lineage>
        <taxon>Eukaryota</taxon>
        <taxon>Metazoa</taxon>
        <taxon>Ecdysozoa</taxon>
        <taxon>Nematoda</taxon>
        <taxon>Chromadorea</taxon>
        <taxon>Rhabditida</taxon>
        <taxon>Rhabditina</taxon>
        <taxon>Rhabditomorpha</taxon>
        <taxon>Strongyloidea</taxon>
        <taxon>Trichostrongylidae</taxon>
        <taxon>Haemonchus</taxon>
    </lineage>
</organism>
<keyword evidence="2" id="KW-1185">Reference proteome</keyword>
<gene>
    <name evidence="1" type="ORF">HPLM_LOCUS12130</name>
</gene>
<dbReference type="WBParaSite" id="HPLM_0001213801-mRNA-1">
    <property type="protein sequence ID" value="HPLM_0001213801-mRNA-1"/>
    <property type="gene ID" value="HPLM_0001213801"/>
</dbReference>
<name>A0A0N4WLT9_HAEPC</name>
<proteinExistence type="predicted"/>
<reference evidence="1 2" key="2">
    <citation type="submission" date="2018-11" db="EMBL/GenBank/DDBJ databases">
        <authorList>
            <consortium name="Pathogen Informatics"/>
        </authorList>
    </citation>
    <scope>NUCLEOTIDE SEQUENCE [LARGE SCALE GENOMIC DNA]</scope>
    <source>
        <strain evidence="1 2">MHpl1</strain>
    </source>
</reference>
<dbReference type="AlphaFoldDB" id="A0A0N4WLT9"/>
<protein>
    <submittedName>
        <fullName evidence="3">LAGLIDADG_2 domain-containing protein</fullName>
    </submittedName>
</protein>